<evidence type="ECO:0000259" key="6">
    <source>
        <dbReference type="Pfam" id="PF08281"/>
    </source>
</evidence>
<dbReference type="PANTHER" id="PTHR43133:SF46">
    <property type="entry name" value="RNA POLYMERASE SIGMA-70 FACTOR ECF SUBFAMILY"/>
    <property type="match status" value="1"/>
</dbReference>
<feature type="domain" description="RNA polymerase sigma-70 region 2" evidence="5">
    <location>
        <begin position="27"/>
        <end position="91"/>
    </location>
</feature>
<keyword evidence="8" id="KW-1185">Reference proteome</keyword>
<dbReference type="EMBL" id="LRRQ01000075">
    <property type="protein sequence ID" value="OAM90063.1"/>
    <property type="molecule type" value="Genomic_DNA"/>
</dbReference>
<dbReference type="SUPFAM" id="SSF88946">
    <property type="entry name" value="Sigma2 domain of RNA polymerase sigma factors"/>
    <property type="match status" value="1"/>
</dbReference>
<sequence length="196" mass="22672">MTPTRTDEDELLMVRIRADDEEALHCLLRKYYNVLCRYSYSLLQRRPLAEEAVSDVFLKLWDMRHSMTITSSVFHYLYRAVGNRSHDVREKNSGNLSLVPLDDAHPESLADESNANDPLLYAELQVAVEALLSRMPEKRQAIFRMNRLEGKRYKQIAAELNLSTHTVQRHMVLAMKQLSLELPKIKAMLGDISEAR</sequence>
<dbReference type="GO" id="GO:0003677">
    <property type="term" value="F:DNA binding"/>
    <property type="evidence" value="ECO:0007669"/>
    <property type="project" value="InterPro"/>
</dbReference>
<dbReference type="Gene3D" id="1.10.1740.10">
    <property type="match status" value="1"/>
</dbReference>
<evidence type="ECO:0000259" key="5">
    <source>
        <dbReference type="Pfam" id="PF04542"/>
    </source>
</evidence>
<dbReference type="Pfam" id="PF04542">
    <property type="entry name" value="Sigma70_r2"/>
    <property type="match status" value="1"/>
</dbReference>
<dbReference type="GO" id="GO:0016987">
    <property type="term" value="F:sigma factor activity"/>
    <property type="evidence" value="ECO:0007669"/>
    <property type="project" value="UniProtKB-KW"/>
</dbReference>
<keyword evidence="4" id="KW-0804">Transcription</keyword>
<reference evidence="7 8" key="1">
    <citation type="submission" date="2016-01" db="EMBL/GenBank/DDBJ databases">
        <title>High potential of lignocellulose degradation of a new Verrucomicrobia species.</title>
        <authorList>
            <person name="Wang Y."/>
            <person name="Shi Y."/>
            <person name="Qiu Z."/>
            <person name="Liu S."/>
            <person name="Yang H."/>
        </authorList>
    </citation>
    <scope>NUCLEOTIDE SEQUENCE [LARGE SCALE GENOMIC DNA]</scope>
    <source>
        <strain evidence="7 8">TSB47</strain>
    </source>
</reference>
<dbReference type="InterPro" id="IPR013249">
    <property type="entry name" value="RNA_pol_sigma70_r4_t2"/>
</dbReference>
<evidence type="ECO:0000256" key="1">
    <source>
        <dbReference type="ARBA" id="ARBA00010641"/>
    </source>
</evidence>
<evidence type="ECO:0000256" key="3">
    <source>
        <dbReference type="ARBA" id="ARBA00023082"/>
    </source>
</evidence>
<dbReference type="InterPro" id="IPR013324">
    <property type="entry name" value="RNA_pol_sigma_r3/r4-like"/>
</dbReference>
<gene>
    <name evidence="7" type="ORF">AW736_09790</name>
</gene>
<dbReference type="RefSeq" id="WP_068770096.1">
    <property type="nucleotide sequence ID" value="NZ_CP109796.1"/>
</dbReference>
<keyword evidence="2" id="KW-0805">Transcription regulation</keyword>
<dbReference type="PANTHER" id="PTHR43133">
    <property type="entry name" value="RNA POLYMERASE ECF-TYPE SIGMA FACTO"/>
    <property type="match status" value="1"/>
</dbReference>
<dbReference type="GO" id="GO:0006352">
    <property type="term" value="P:DNA-templated transcription initiation"/>
    <property type="evidence" value="ECO:0007669"/>
    <property type="project" value="InterPro"/>
</dbReference>
<proteinExistence type="inferred from homology"/>
<dbReference type="SUPFAM" id="SSF88659">
    <property type="entry name" value="Sigma3 and sigma4 domains of RNA polymerase sigma factors"/>
    <property type="match status" value="1"/>
</dbReference>
<accession>A0A178IJK7</accession>
<keyword evidence="3" id="KW-0731">Sigma factor</keyword>
<comment type="similarity">
    <text evidence="1">Belongs to the sigma-70 factor family. ECF subfamily.</text>
</comment>
<comment type="caution">
    <text evidence="7">The sequence shown here is derived from an EMBL/GenBank/DDBJ whole genome shotgun (WGS) entry which is preliminary data.</text>
</comment>
<dbReference type="Proteomes" id="UP000078486">
    <property type="component" value="Unassembled WGS sequence"/>
</dbReference>
<evidence type="ECO:0000256" key="4">
    <source>
        <dbReference type="ARBA" id="ARBA00023163"/>
    </source>
</evidence>
<feature type="domain" description="RNA polymerase sigma factor 70 region 4 type 2" evidence="6">
    <location>
        <begin position="127"/>
        <end position="178"/>
    </location>
</feature>
<dbReference type="AlphaFoldDB" id="A0A178IJK7"/>
<dbReference type="NCBIfam" id="TIGR02937">
    <property type="entry name" value="sigma70-ECF"/>
    <property type="match status" value="1"/>
</dbReference>
<evidence type="ECO:0000313" key="8">
    <source>
        <dbReference type="Proteomes" id="UP000078486"/>
    </source>
</evidence>
<dbReference type="InterPro" id="IPR007627">
    <property type="entry name" value="RNA_pol_sigma70_r2"/>
</dbReference>
<dbReference type="STRING" id="1184151.AW736_09790"/>
<dbReference type="InterPro" id="IPR013325">
    <property type="entry name" value="RNA_pol_sigma_r2"/>
</dbReference>
<dbReference type="InterPro" id="IPR036388">
    <property type="entry name" value="WH-like_DNA-bd_sf"/>
</dbReference>
<dbReference type="InterPro" id="IPR014284">
    <property type="entry name" value="RNA_pol_sigma-70_dom"/>
</dbReference>
<name>A0A178IJK7_9BACT</name>
<dbReference type="OrthoDB" id="193725at2"/>
<dbReference type="Pfam" id="PF08281">
    <property type="entry name" value="Sigma70_r4_2"/>
    <property type="match status" value="1"/>
</dbReference>
<protein>
    <submittedName>
        <fullName evidence="7">RNA polymerase subunit sigma-24</fullName>
    </submittedName>
</protein>
<evidence type="ECO:0000313" key="7">
    <source>
        <dbReference type="EMBL" id="OAM90063.1"/>
    </source>
</evidence>
<organism evidence="7 8">
    <name type="scientific">Termitidicoccus mucosus</name>
    <dbReference type="NCBI Taxonomy" id="1184151"/>
    <lineage>
        <taxon>Bacteria</taxon>
        <taxon>Pseudomonadati</taxon>
        <taxon>Verrucomicrobiota</taxon>
        <taxon>Opitutia</taxon>
        <taxon>Opitutales</taxon>
        <taxon>Opitutaceae</taxon>
        <taxon>Termitidicoccus</taxon>
    </lineage>
</organism>
<dbReference type="Gene3D" id="1.10.10.10">
    <property type="entry name" value="Winged helix-like DNA-binding domain superfamily/Winged helix DNA-binding domain"/>
    <property type="match status" value="1"/>
</dbReference>
<dbReference type="InterPro" id="IPR039425">
    <property type="entry name" value="RNA_pol_sigma-70-like"/>
</dbReference>
<evidence type="ECO:0000256" key="2">
    <source>
        <dbReference type="ARBA" id="ARBA00023015"/>
    </source>
</evidence>